<reference evidence="1 2" key="1">
    <citation type="submission" date="2014-03" db="EMBL/GenBank/DDBJ databases">
        <title>Genome of Haematobacter massiliensis CCUG 47968.</title>
        <authorList>
            <person name="Wang D."/>
            <person name="Wang G."/>
        </authorList>
    </citation>
    <scope>NUCLEOTIDE SEQUENCE [LARGE SCALE GENOMIC DNA]</scope>
    <source>
        <strain evidence="1 2">CCUG 47968</strain>
    </source>
</reference>
<comment type="caution">
    <text evidence="1">The sequence shown here is derived from an EMBL/GenBank/DDBJ whole genome shotgun (WGS) entry which is preliminary data.</text>
</comment>
<evidence type="ECO:0000313" key="2">
    <source>
        <dbReference type="Proteomes" id="UP000028826"/>
    </source>
</evidence>
<dbReference type="STRING" id="195105.CN97_12050"/>
<dbReference type="Proteomes" id="UP000028826">
    <property type="component" value="Unassembled WGS sequence"/>
</dbReference>
<gene>
    <name evidence="1" type="ORF">CN97_12050</name>
</gene>
<proteinExistence type="predicted"/>
<sequence>MDAVGGRHIWLLVLDRSALSDGRFASALCHGKMRLQAQRVMKSNDLWVAIKTFIGSNSGFCTADGR</sequence>
<name>A0A086Y8R8_9RHOB</name>
<accession>A0A086Y8R8</accession>
<dbReference type="EMBL" id="JGYG01000003">
    <property type="protein sequence ID" value="KFI30668.1"/>
    <property type="molecule type" value="Genomic_DNA"/>
</dbReference>
<evidence type="ECO:0000313" key="1">
    <source>
        <dbReference type="EMBL" id="KFI30668.1"/>
    </source>
</evidence>
<dbReference type="AlphaFoldDB" id="A0A086Y8R8"/>
<organism evidence="1 2">
    <name type="scientific">Haematobacter massiliensis</name>
    <dbReference type="NCBI Taxonomy" id="195105"/>
    <lineage>
        <taxon>Bacteria</taxon>
        <taxon>Pseudomonadati</taxon>
        <taxon>Pseudomonadota</taxon>
        <taxon>Alphaproteobacteria</taxon>
        <taxon>Rhodobacterales</taxon>
        <taxon>Paracoccaceae</taxon>
        <taxon>Haematobacter</taxon>
    </lineage>
</organism>
<protein>
    <submittedName>
        <fullName evidence="1">Uncharacterized protein</fullName>
    </submittedName>
</protein>
<keyword evidence="2" id="KW-1185">Reference proteome</keyword>